<sequence>MMVRQTNRQTVGVDSVNVVPLAPLRRGTLRIGQYNLCMSIRSRRSIRFARPPAAVISPKFTSIPTELRWSKKNIDKDPLVSGRRVLRCLDYVDSRRGRGSARAPAPRRAGRIPVAQLCNRLPVRFTGGRVGQIDLR</sequence>
<name>A0A4C1XN02_EUMVA</name>
<proteinExistence type="predicted"/>
<accession>A0A4C1XN02</accession>
<evidence type="ECO:0000313" key="1">
    <source>
        <dbReference type="EMBL" id="GBP65191.1"/>
    </source>
</evidence>
<gene>
    <name evidence="1" type="ORF">EVAR_49998_1</name>
</gene>
<reference evidence="1 2" key="1">
    <citation type="journal article" date="2019" name="Commun. Biol.">
        <title>The bagworm genome reveals a unique fibroin gene that provides high tensile strength.</title>
        <authorList>
            <person name="Kono N."/>
            <person name="Nakamura H."/>
            <person name="Ohtoshi R."/>
            <person name="Tomita M."/>
            <person name="Numata K."/>
            <person name="Arakawa K."/>
        </authorList>
    </citation>
    <scope>NUCLEOTIDE SEQUENCE [LARGE SCALE GENOMIC DNA]</scope>
</reference>
<dbReference type="Proteomes" id="UP000299102">
    <property type="component" value="Unassembled WGS sequence"/>
</dbReference>
<dbReference type="AlphaFoldDB" id="A0A4C1XN02"/>
<keyword evidence="2" id="KW-1185">Reference proteome</keyword>
<protein>
    <submittedName>
        <fullName evidence="1">Uncharacterized protein</fullName>
    </submittedName>
</protein>
<dbReference type="EMBL" id="BGZK01000922">
    <property type="protein sequence ID" value="GBP65191.1"/>
    <property type="molecule type" value="Genomic_DNA"/>
</dbReference>
<evidence type="ECO:0000313" key="2">
    <source>
        <dbReference type="Proteomes" id="UP000299102"/>
    </source>
</evidence>
<comment type="caution">
    <text evidence="1">The sequence shown here is derived from an EMBL/GenBank/DDBJ whole genome shotgun (WGS) entry which is preliminary data.</text>
</comment>
<organism evidence="1 2">
    <name type="scientific">Eumeta variegata</name>
    <name type="common">Bagworm moth</name>
    <name type="synonym">Eumeta japonica</name>
    <dbReference type="NCBI Taxonomy" id="151549"/>
    <lineage>
        <taxon>Eukaryota</taxon>
        <taxon>Metazoa</taxon>
        <taxon>Ecdysozoa</taxon>
        <taxon>Arthropoda</taxon>
        <taxon>Hexapoda</taxon>
        <taxon>Insecta</taxon>
        <taxon>Pterygota</taxon>
        <taxon>Neoptera</taxon>
        <taxon>Endopterygota</taxon>
        <taxon>Lepidoptera</taxon>
        <taxon>Glossata</taxon>
        <taxon>Ditrysia</taxon>
        <taxon>Tineoidea</taxon>
        <taxon>Psychidae</taxon>
        <taxon>Oiketicinae</taxon>
        <taxon>Eumeta</taxon>
    </lineage>
</organism>